<reference evidence="1" key="2">
    <citation type="submission" date="2015-06" db="UniProtKB">
        <authorList>
            <consortium name="EnsemblPlants"/>
        </authorList>
    </citation>
    <scope>IDENTIFICATION</scope>
    <source>
        <strain evidence="1">DM1-3 516 R44</strain>
    </source>
</reference>
<protein>
    <submittedName>
        <fullName evidence="1">Senescence-associated protein</fullName>
    </submittedName>
</protein>
<dbReference type="HOGENOM" id="CLU_2854076_0_0_1"/>
<accession>M1BA29</accession>
<evidence type="ECO:0000313" key="2">
    <source>
        <dbReference type="Proteomes" id="UP000011115"/>
    </source>
</evidence>
<name>M1BA29_SOLTU</name>
<dbReference type="Proteomes" id="UP000011115">
    <property type="component" value="Unassembled WGS sequence"/>
</dbReference>
<dbReference type="EnsemblPlants" id="PGSC0003DMT400040570">
    <property type="protein sequence ID" value="PGSC0003DMT400040570"/>
    <property type="gene ID" value="PGSC0003DMG401015686"/>
</dbReference>
<evidence type="ECO:0000313" key="1">
    <source>
        <dbReference type="EnsemblPlants" id="PGSC0003DMT400040570"/>
    </source>
</evidence>
<organism evidence="1 2">
    <name type="scientific">Solanum tuberosum</name>
    <name type="common">Potato</name>
    <dbReference type="NCBI Taxonomy" id="4113"/>
    <lineage>
        <taxon>Eukaryota</taxon>
        <taxon>Viridiplantae</taxon>
        <taxon>Streptophyta</taxon>
        <taxon>Embryophyta</taxon>
        <taxon>Tracheophyta</taxon>
        <taxon>Spermatophyta</taxon>
        <taxon>Magnoliopsida</taxon>
        <taxon>eudicotyledons</taxon>
        <taxon>Gunneridae</taxon>
        <taxon>Pentapetalae</taxon>
        <taxon>asterids</taxon>
        <taxon>lamiids</taxon>
        <taxon>Solanales</taxon>
        <taxon>Solanaceae</taxon>
        <taxon>Solanoideae</taxon>
        <taxon>Solaneae</taxon>
        <taxon>Solanum</taxon>
    </lineage>
</organism>
<dbReference type="Gramene" id="PGSC0003DMT400040570">
    <property type="protein sequence ID" value="PGSC0003DMT400040570"/>
    <property type="gene ID" value="PGSC0003DMG401015686"/>
</dbReference>
<proteinExistence type="predicted"/>
<reference evidence="2" key="1">
    <citation type="journal article" date="2011" name="Nature">
        <title>Genome sequence and analysis of the tuber crop potato.</title>
        <authorList>
            <consortium name="The Potato Genome Sequencing Consortium"/>
        </authorList>
    </citation>
    <scope>NUCLEOTIDE SEQUENCE [LARGE SCALE GENOMIC DNA]</scope>
    <source>
        <strain evidence="2">cv. DM1-3 516 R44</strain>
    </source>
</reference>
<sequence length="65" mass="7267">MSKEGEKANLVFTSGELEHSASKDTLLLPSIASRSISVATNSSSCSNQEIYKRNEMWKRALIHQR</sequence>
<dbReference type="PaxDb" id="4113-PGSC0003DMT400040570"/>
<keyword evidence="2" id="KW-1185">Reference proteome</keyword>
<dbReference type="AlphaFoldDB" id="M1BA29"/>
<dbReference type="InParanoid" id="M1BA29"/>